<dbReference type="PANTHER" id="PTHR10582:SF30">
    <property type="entry name" value="ION TRANSPORT DOMAIN-CONTAINING PROTEIN"/>
    <property type="match status" value="1"/>
</dbReference>
<keyword evidence="8" id="KW-0406">Ion transport</keyword>
<keyword evidence="10" id="KW-0040">ANK repeat</keyword>
<feature type="repeat" description="ANK" evidence="10">
    <location>
        <begin position="194"/>
        <end position="226"/>
    </location>
</feature>
<feature type="region of interest" description="Disordered" evidence="11">
    <location>
        <begin position="1"/>
        <end position="22"/>
    </location>
</feature>
<dbReference type="Proteomes" id="UP000271098">
    <property type="component" value="Unassembled WGS sequence"/>
</dbReference>
<reference evidence="14" key="1">
    <citation type="submission" date="2016-06" db="UniProtKB">
        <authorList>
            <consortium name="WormBaseParasite"/>
        </authorList>
    </citation>
    <scope>IDENTIFICATION</scope>
</reference>
<feature type="compositionally biased region" description="Basic and acidic residues" evidence="11">
    <location>
        <begin position="1"/>
        <end position="19"/>
    </location>
</feature>
<evidence type="ECO:0000256" key="7">
    <source>
        <dbReference type="ARBA" id="ARBA00022837"/>
    </source>
</evidence>
<dbReference type="PROSITE" id="PS50297">
    <property type="entry name" value="ANK_REP_REGION"/>
    <property type="match status" value="2"/>
</dbReference>
<dbReference type="InterPro" id="IPR024862">
    <property type="entry name" value="TRPV"/>
</dbReference>
<evidence type="ECO:0000256" key="1">
    <source>
        <dbReference type="ARBA" id="ARBA00004651"/>
    </source>
</evidence>
<dbReference type="Pfam" id="PF00023">
    <property type="entry name" value="Ank"/>
    <property type="match status" value="1"/>
</dbReference>
<dbReference type="PROSITE" id="PS50088">
    <property type="entry name" value="ANK_REPEAT"/>
    <property type="match status" value="2"/>
</dbReference>
<name>A0A183CWS8_9BILA</name>
<evidence type="ECO:0000256" key="2">
    <source>
        <dbReference type="ARBA" id="ARBA00022448"/>
    </source>
</evidence>
<keyword evidence="7" id="KW-0106">Calcium</keyword>
<dbReference type="InterPro" id="IPR036770">
    <property type="entry name" value="Ankyrin_rpt-contain_sf"/>
</dbReference>
<dbReference type="EMBL" id="UYRT01000972">
    <property type="protein sequence ID" value="VDK29024.1"/>
    <property type="molecule type" value="Genomic_DNA"/>
</dbReference>
<dbReference type="Gene3D" id="1.25.40.20">
    <property type="entry name" value="Ankyrin repeat-containing domain"/>
    <property type="match status" value="1"/>
</dbReference>
<dbReference type="PANTHER" id="PTHR10582">
    <property type="entry name" value="TRANSIENT RECEPTOR POTENTIAL ION CHANNEL PROTEIN"/>
    <property type="match status" value="1"/>
</dbReference>
<dbReference type="GO" id="GO:0005886">
    <property type="term" value="C:plasma membrane"/>
    <property type="evidence" value="ECO:0007669"/>
    <property type="project" value="UniProtKB-SubCell"/>
</dbReference>
<dbReference type="OrthoDB" id="533508at2759"/>
<evidence type="ECO:0000256" key="6">
    <source>
        <dbReference type="ARBA" id="ARBA00022737"/>
    </source>
</evidence>
<dbReference type="GO" id="GO:0005262">
    <property type="term" value="F:calcium channel activity"/>
    <property type="evidence" value="ECO:0007669"/>
    <property type="project" value="UniProtKB-KW"/>
</dbReference>
<keyword evidence="3" id="KW-0472">Membrane</keyword>
<dbReference type="AlphaFoldDB" id="A0A183CWS8"/>
<evidence type="ECO:0000313" key="13">
    <source>
        <dbReference type="Proteomes" id="UP000271098"/>
    </source>
</evidence>
<evidence type="ECO:0000313" key="12">
    <source>
        <dbReference type="EMBL" id="VDK29024.1"/>
    </source>
</evidence>
<protein>
    <submittedName>
        <fullName evidence="14">ANK_REP_REGION domain-containing protein</fullName>
    </submittedName>
</protein>
<feature type="repeat" description="ANK" evidence="10">
    <location>
        <begin position="295"/>
        <end position="327"/>
    </location>
</feature>
<keyword evidence="13" id="KW-1185">Reference proteome</keyword>
<gene>
    <name evidence="12" type="ORF">GPUH_LOCUS919</name>
</gene>
<reference evidence="12 13" key="2">
    <citation type="submission" date="2018-11" db="EMBL/GenBank/DDBJ databases">
        <authorList>
            <consortium name="Pathogen Informatics"/>
        </authorList>
    </citation>
    <scope>NUCLEOTIDE SEQUENCE [LARGE SCALE GENOMIC DNA]</scope>
</reference>
<dbReference type="Pfam" id="PF12796">
    <property type="entry name" value="Ank_2"/>
    <property type="match status" value="1"/>
</dbReference>
<evidence type="ECO:0000256" key="9">
    <source>
        <dbReference type="ARBA" id="ARBA00023303"/>
    </source>
</evidence>
<accession>A0A183CWS8</accession>
<keyword evidence="2" id="KW-0813">Transport</keyword>
<keyword evidence="6" id="KW-0677">Repeat</keyword>
<dbReference type="SUPFAM" id="SSF48403">
    <property type="entry name" value="Ankyrin repeat"/>
    <property type="match status" value="1"/>
</dbReference>
<proteinExistence type="predicted"/>
<keyword evidence="4" id="KW-0109">Calcium transport</keyword>
<evidence type="ECO:0000313" key="14">
    <source>
        <dbReference type="WBParaSite" id="GPUH_0000091901-mRNA-1"/>
    </source>
</evidence>
<evidence type="ECO:0000256" key="11">
    <source>
        <dbReference type="SAM" id="MobiDB-lite"/>
    </source>
</evidence>
<sequence>MGNRESSTKEEDGKQHQNDHLPPLYRYVDMHGGGELLPWIRYAKNSGDYSIIDEFLDTKIKDFMYNSGKGKMVAVAELVKIRNKERNAMLSALKRKKGKGKSGPNILDDFNQEGENQGDLKKALKLLEGGGRRGEADSKYREVAWKLDERGNMGENLVGVCLLQGTAVHNQLARRLITTYPKLVNDIFISENYYGLSPLHQAIINEDPAMVNFLLQQGANINQRCYGASFCPDDQKSSRTDSLEHEYVELSQKTSYSGRMYFGEYPLSFATCINQTDCFRLLIAKRADPNQKDTNGNTVLHLAVIHEQPEMIKLSYNMGAKLQITNNQNLTPLTLAAHLAKKEVQLPSFATKDYQDRSLVWVFIYVISMQLCQTFHS</sequence>
<evidence type="ECO:0000256" key="4">
    <source>
        <dbReference type="ARBA" id="ARBA00022568"/>
    </source>
</evidence>
<comment type="subcellular location">
    <subcellularLocation>
        <location evidence="1">Cell membrane</location>
        <topology evidence="1">Multi-pass membrane protein</topology>
    </subcellularLocation>
</comment>
<keyword evidence="3" id="KW-1003">Cell membrane</keyword>
<keyword evidence="5" id="KW-0107">Calcium channel</keyword>
<dbReference type="GO" id="GO:0098703">
    <property type="term" value="P:calcium ion import across plasma membrane"/>
    <property type="evidence" value="ECO:0007669"/>
    <property type="project" value="TreeGrafter"/>
</dbReference>
<dbReference type="WBParaSite" id="GPUH_0000091901-mRNA-1">
    <property type="protein sequence ID" value="GPUH_0000091901-mRNA-1"/>
    <property type="gene ID" value="GPUH_0000091901"/>
</dbReference>
<evidence type="ECO:0000256" key="3">
    <source>
        <dbReference type="ARBA" id="ARBA00022475"/>
    </source>
</evidence>
<evidence type="ECO:0000256" key="10">
    <source>
        <dbReference type="PROSITE-ProRule" id="PRU00023"/>
    </source>
</evidence>
<dbReference type="SMART" id="SM00248">
    <property type="entry name" value="ANK"/>
    <property type="match status" value="3"/>
</dbReference>
<evidence type="ECO:0000256" key="5">
    <source>
        <dbReference type="ARBA" id="ARBA00022673"/>
    </source>
</evidence>
<dbReference type="InterPro" id="IPR002110">
    <property type="entry name" value="Ankyrin_rpt"/>
</dbReference>
<keyword evidence="9" id="KW-0407">Ion channel</keyword>
<evidence type="ECO:0000256" key="8">
    <source>
        <dbReference type="ARBA" id="ARBA00023065"/>
    </source>
</evidence>
<organism evidence="14">
    <name type="scientific">Gongylonema pulchrum</name>
    <dbReference type="NCBI Taxonomy" id="637853"/>
    <lineage>
        <taxon>Eukaryota</taxon>
        <taxon>Metazoa</taxon>
        <taxon>Ecdysozoa</taxon>
        <taxon>Nematoda</taxon>
        <taxon>Chromadorea</taxon>
        <taxon>Rhabditida</taxon>
        <taxon>Spirurina</taxon>
        <taxon>Spiruromorpha</taxon>
        <taxon>Spiruroidea</taxon>
        <taxon>Gongylonematidae</taxon>
        <taxon>Gongylonema</taxon>
    </lineage>
</organism>